<comment type="similarity">
    <text evidence="2 6">Belongs to the enoyl-CoA hydratase/isomerase family.</text>
</comment>
<evidence type="ECO:0000313" key="7">
    <source>
        <dbReference type="EMBL" id="MCX2982191.1"/>
    </source>
</evidence>
<dbReference type="PANTHER" id="PTHR43149">
    <property type="entry name" value="ENOYL-COA HYDRATASE"/>
    <property type="match status" value="1"/>
</dbReference>
<keyword evidence="5" id="KW-0413">Isomerase</keyword>
<dbReference type="PROSITE" id="PS00166">
    <property type="entry name" value="ENOYL_COA_HYDRATASE"/>
    <property type="match status" value="1"/>
</dbReference>
<dbReference type="InterPro" id="IPR001753">
    <property type="entry name" value="Enoyl-CoA_hydra/iso"/>
</dbReference>
<comment type="pathway">
    <text evidence="1">Lipid metabolism; fatty acid beta-oxidation.</text>
</comment>
<dbReference type="Gene3D" id="1.10.12.10">
    <property type="entry name" value="Lyase 2-enoyl-coa Hydratase, Chain A, domain 2"/>
    <property type="match status" value="1"/>
</dbReference>
<dbReference type="CDD" id="cd06558">
    <property type="entry name" value="crotonase-like"/>
    <property type="match status" value="1"/>
</dbReference>
<dbReference type="Proteomes" id="UP001143362">
    <property type="component" value="Unassembled WGS sequence"/>
</dbReference>
<evidence type="ECO:0000256" key="6">
    <source>
        <dbReference type="RuleBase" id="RU003707"/>
    </source>
</evidence>
<sequence>MQDRIEITVTDGVADVRLVRSDKMNALDAAMFKAIEEAGEQLRNDPSVRVAVLSGEGKAFCAGLDMANFAAMAEGGKSSEHKGGAKAVPKTLAERTHGIANQPQYAGWMWRELPMPVIAAVHGVALGGGLQVCLGADIRYAAPGTRLSVMEIKWGLVPDMAGTQLMRHLLRDDVVRELSYSGRIFTAEEALTMGLVTAVVEDPYEHAMTLARQIAGRNPDAIRANKRMFNAANYLSAEDGLMMESVEQDAIIGTPNQIEAVMAELEKRPAHFKD</sequence>
<dbReference type="Pfam" id="PF00378">
    <property type="entry name" value="ECH_1"/>
    <property type="match status" value="1"/>
</dbReference>
<dbReference type="EMBL" id="SHNN01000003">
    <property type="protein sequence ID" value="MCX2982191.1"/>
    <property type="molecule type" value="Genomic_DNA"/>
</dbReference>
<evidence type="ECO:0000256" key="4">
    <source>
        <dbReference type="ARBA" id="ARBA00023098"/>
    </source>
</evidence>
<comment type="caution">
    <text evidence="7">The sequence shown here is derived from an EMBL/GenBank/DDBJ whole genome shotgun (WGS) entry which is preliminary data.</text>
</comment>
<dbReference type="PANTHER" id="PTHR43149:SF1">
    <property type="entry name" value="DELTA(3,5)-DELTA(2,4)-DIENOYL-COA ISOMERASE, MITOCHONDRIAL"/>
    <property type="match status" value="1"/>
</dbReference>
<organism evidence="7 8">
    <name type="scientific">Candidatus Litorirhabdus singularis</name>
    <dbReference type="NCBI Taxonomy" id="2518993"/>
    <lineage>
        <taxon>Bacteria</taxon>
        <taxon>Pseudomonadati</taxon>
        <taxon>Pseudomonadota</taxon>
        <taxon>Gammaproteobacteria</taxon>
        <taxon>Cellvibrionales</taxon>
        <taxon>Halieaceae</taxon>
        <taxon>Candidatus Litorirhabdus</taxon>
    </lineage>
</organism>
<dbReference type="InterPro" id="IPR029045">
    <property type="entry name" value="ClpP/crotonase-like_dom_sf"/>
</dbReference>
<name>A0ABT3TIS9_9GAMM</name>
<dbReference type="InterPro" id="IPR014748">
    <property type="entry name" value="Enoyl-CoA_hydra_C"/>
</dbReference>
<keyword evidence="4" id="KW-0443">Lipid metabolism</keyword>
<keyword evidence="3" id="KW-0276">Fatty acid metabolism</keyword>
<keyword evidence="8" id="KW-1185">Reference proteome</keyword>
<accession>A0ABT3TIS9</accession>
<evidence type="ECO:0000256" key="3">
    <source>
        <dbReference type="ARBA" id="ARBA00022832"/>
    </source>
</evidence>
<evidence type="ECO:0000256" key="5">
    <source>
        <dbReference type="ARBA" id="ARBA00023235"/>
    </source>
</evidence>
<protein>
    <submittedName>
        <fullName evidence="7">Crotonase/enoyl-CoA hydratase family protein</fullName>
    </submittedName>
</protein>
<dbReference type="SUPFAM" id="SSF52096">
    <property type="entry name" value="ClpP/crotonase"/>
    <property type="match status" value="1"/>
</dbReference>
<dbReference type="InterPro" id="IPR018376">
    <property type="entry name" value="Enoyl-CoA_hyd/isom_CS"/>
</dbReference>
<dbReference type="RefSeq" id="WP_279246216.1">
    <property type="nucleotide sequence ID" value="NZ_SHNN01000003.1"/>
</dbReference>
<dbReference type="Gene3D" id="3.90.226.10">
    <property type="entry name" value="2-enoyl-CoA Hydratase, Chain A, domain 1"/>
    <property type="match status" value="1"/>
</dbReference>
<evidence type="ECO:0000256" key="2">
    <source>
        <dbReference type="ARBA" id="ARBA00005254"/>
    </source>
</evidence>
<gene>
    <name evidence="7" type="ORF">EYC98_15120</name>
</gene>
<dbReference type="NCBIfam" id="NF005699">
    <property type="entry name" value="PRK07509.1"/>
    <property type="match status" value="1"/>
</dbReference>
<evidence type="ECO:0000313" key="8">
    <source>
        <dbReference type="Proteomes" id="UP001143362"/>
    </source>
</evidence>
<evidence type="ECO:0000256" key="1">
    <source>
        <dbReference type="ARBA" id="ARBA00005005"/>
    </source>
</evidence>
<proteinExistence type="inferred from homology"/>
<reference evidence="7" key="1">
    <citation type="submission" date="2019-02" db="EMBL/GenBank/DDBJ databases">
        <authorList>
            <person name="Li S.-H."/>
        </authorList>
    </citation>
    <scope>NUCLEOTIDE SEQUENCE</scope>
    <source>
        <strain evidence="7">IMCC14734</strain>
    </source>
</reference>
<dbReference type="InterPro" id="IPR045002">
    <property type="entry name" value="Ech1-like"/>
</dbReference>